<evidence type="ECO:0008006" key="3">
    <source>
        <dbReference type="Google" id="ProtNLM"/>
    </source>
</evidence>
<gene>
    <name evidence="1" type="ORF">BN13_1410002</name>
</gene>
<proteinExistence type="predicted"/>
<organism evidence="1 2">
    <name type="scientific">Nostocoides jenkinsii Ben 74</name>
    <dbReference type="NCBI Taxonomy" id="1193518"/>
    <lineage>
        <taxon>Bacteria</taxon>
        <taxon>Bacillati</taxon>
        <taxon>Actinomycetota</taxon>
        <taxon>Actinomycetes</taxon>
        <taxon>Micrococcales</taxon>
        <taxon>Intrasporangiaceae</taxon>
        <taxon>Nostocoides</taxon>
    </lineage>
</organism>
<dbReference type="EMBL" id="CAJC01000048">
    <property type="protein sequence ID" value="CCI52081.1"/>
    <property type="molecule type" value="Genomic_DNA"/>
</dbReference>
<evidence type="ECO:0000313" key="2">
    <source>
        <dbReference type="Proteomes" id="UP000035720"/>
    </source>
</evidence>
<accession>A0A077M4B9</accession>
<dbReference type="RefSeq" id="WP_048548250.1">
    <property type="nucleotide sequence ID" value="NZ_HF571038.1"/>
</dbReference>
<dbReference type="InterPro" id="IPR009057">
    <property type="entry name" value="Homeodomain-like_sf"/>
</dbReference>
<protein>
    <recommendedName>
        <fullName evidence="3">HTH tetR-type domain-containing protein</fullName>
    </recommendedName>
</protein>
<dbReference type="SUPFAM" id="SSF46689">
    <property type="entry name" value="Homeodomain-like"/>
    <property type="match status" value="1"/>
</dbReference>
<dbReference type="AlphaFoldDB" id="A0A077M4B9"/>
<name>A0A077M4B9_9MICO</name>
<reference evidence="1 2" key="1">
    <citation type="journal article" date="2013" name="ISME J.">
        <title>A metabolic model for members of the genus Tetrasphaera involved in enhanced biological phosphorus removal.</title>
        <authorList>
            <person name="Kristiansen R."/>
            <person name="Nguyen H.T.T."/>
            <person name="Saunders A.M."/>
            <person name="Nielsen J.L."/>
            <person name="Wimmer R."/>
            <person name="Le V.Q."/>
            <person name="McIlroy S.J."/>
            <person name="Petrovski S."/>
            <person name="Seviour R.J."/>
            <person name="Calteau A."/>
            <person name="Nielsen K.L."/>
            <person name="Nielsen P.H."/>
        </authorList>
    </citation>
    <scope>NUCLEOTIDE SEQUENCE [LARGE SCALE GENOMIC DNA]</scope>
    <source>
        <strain evidence="1 2">Ben 74</strain>
    </source>
</reference>
<sequence>MDGASEGPDFEDARLHERVLPAMLAVIERGDFSGPVMRKVANECRMSLNTLYSIVPSKNDLLLALAMHLQTRALAAVMAQMQPGDTDRDITRRAVHASFDEFTRVPGLALAILSATVRDSDDPDSAFRLATDSRVRSAPGLAAPFDRNTDSWRGGRLQVLTIGWLGTTYCFARGILTLREAREALDWLIKSAYLLPISPSAT</sequence>
<evidence type="ECO:0000313" key="1">
    <source>
        <dbReference type="EMBL" id="CCI52081.1"/>
    </source>
</evidence>
<dbReference type="Gene3D" id="1.10.357.10">
    <property type="entry name" value="Tetracycline Repressor, domain 2"/>
    <property type="match status" value="1"/>
</dbReference>
<keyword evidence="2" id="KW-1185">Reference proteome</keyword>
<dbReference type="Proteomes" id="UP000035720">
    <property type="component" value="Unassembled WGS sequence"/>
</dbReference>
<comment type="caution">
    <text evidence="1">The sequence shown here is derived from an EMBL/GenBank/DDBJ whole genome shotgun (WGS) entry which is preliminary data.</text>
</comment>